<comment type="subcellular location">
    <subcellularLocation>
        <location evidence="1">Cell membrane</location>
        <topology evidence="1">Multi-pass membrane protein</topology>
    </subcellularLocation>
</comment>
<comment type="caution">
    <text evidence="8">The sequence shown here is derived from an EMBL/GenBank/DDBJ whole genome shotgun (WGS) entry which is preliminary data.</text>
</comment>
<evidence type="ECO:0000256" key="6">
    <source>
        <dbReference type="SAM" id="Phobius"/>
    </source>
</evidence>
<dbReference type="InterPro" id="IPR001279">
    <property type="entry name" value="Metallo-B-lactamas"/>
</dbReference>
<dbReference type="Pfam" id="PF00753">
    <property type="entry name" value="Lactamase_B"/>
    <property type="match status" value="1"/>
</dbReference>
<keyword evidence="8" id="KW-0378">Hydrolase</keyword>
<keyword evidence="9" id="KW-1185">Reference proteome</keyword>
<dbReference type="Pfam" id="PF13567">
    <property type="entry name" value="DUF4131"/>
    <property type="match status" value="1"/>
</dbReference>
<dbReference type="AlphaFoldDB" id="A0AB33Z418"/>
<dbReference type="GO" id="GO:0016787">
    <property type="term" value="F:hydrolase activity"/>
    <property type="evidence" value="ECO:0007669"/>
    <property type="project" value="UniProtKB-KW"/>
</dbReference>
<feature type="transmembrane region" description="Helical" evidence="6">
    <location>
        <begin position="7"/>
        <end position="40"/>
    </location>
</feature>
<dbReference type="InterPro" id="IPR004477">
    <property type="entry name" value="ComEC_N"/>
</dbReference>
<keyword evidence="5 6" id="KW-0472">Membrane</keyword>
<sequence>MNKFQQMTLFFCIGILPVQLLIALPPIYILILAFFVALGVYKWAKWLSFLLFGFVMATGYAAWINNNGLPRDLESKEVLISGQVIGLPIQTDRSTGFLFKVDKVLSPANIVAFPTKIRLNWYNLDKQVRSAERWQLLVKLKRPHGLINPHGFDFEKWLFQQQIGATGYVRKSTNNQRMGEASRWAISYWRESLKKYLEEALNEQQQAGIINALVLGDRQSITPGEWRVFRQTGTSHLMAISGLHIGLVSALFFGVVRWFVLRLPTLRGSATRCAIIVSIAAATGYAALAGFSIPTQRALIMLVVIMGGVFWQRHYNPFHVISMALLAVLIYDPLAPMSVGFWLSFCAVFIILHAVVGRMEKVGFIKQLLYAQWWVSIGLMPLVLYFFHEVSLVAPLANIVAIPFVSFAIVPMLIIALLIALIAPSAGAYALKFSALLIDVLWQFLEALASVDYSTLMMPEVSIFACITAMVGVVFLLMPKGFIPKPLVCVLFLPVLFPIHEKSLAYGEFKLVLLDVGQGLSAVVHSADNTLVFDTGAKYSEKSDLASRVLVPYLNSVRTKQIKQLIISHGDNDHAGGAQTVLNTFDVNRLYTSVPELFKGYNPLHCENTISWHLNGVLFEFINPSADNLFEGNNASCVLKVSSVNGSVLLTGDIEKSAEYSLLQYKGHQLKADVMIAPHHGSTTSSSEKFIKAVDPDVVLFPVGYKNRFGFPKQEVIERYEKQGSRRLDTARHGAIIVRFYNHQGPRIESVREQTAKFWNWRH</sequence>
<dbReference type="PANTHER" id="PTHR30619:SF1">
    <property type="entry name" value="RECOMBINATION PROTEIN 2"/>
    <property type="match status" value="1"/>
</dbReference>
<dbReference type="RefSeq" id="WP_016389544.1">
    <property type="nucleotide sequence ID" value="NZ_KE646805.1"/>
</dbReference>
<keyword evidence="2" id="KW-1003">Cell membrane</keyword>
<keyword evidence="3 6" id="KW-0812">Transmembrane</keyword>
<dbReference type="InterPro" id="IPR025405">
    <property type="entry name" value="DUF4131"/>
</dbReference>
<dbReference type="InterPro" id="IPR052159">
    <property type="entry name" value="Competence_DNA_uptake"/>
</dbReference>
<reference evidence="8 9" key="1">
    <citation type="journal article" date="2013" name="Genome Announc.">
        <title>Genome Sequence of the Pyrene- and Fluoranthene-Degrading Bacterium Cycloclasticus sp. Strain PY97M.</title>
        <authorList>
            <person name="Cui Z."/>
            <person name="Xu G."/>
            <person name="Li Q."/>
            <person name="Gao W."/>
            <person name="Zheng L."/>
        </authorList>
    </citation>
    <scope>NUCLEOTIDE SEQUENCE [LARGE SCALE GENOMIC DNA]</scope>
    <source>
        <strain evidence="8 9">PY97M</strain>
    </source>
</reference>
<dbReference type="NCBIfam" id="TIGR00360">
    <property type="entry name" value="ComEC_N-term"/>
    <property type="match status" value="1"/>
</dbReference>
<dbReference type="Gene3D" id="3.60.15.10">
    <property type="entry name" value="Ribonuclease Z/Hydroxyacylglutathione hydrolase-like"/>
    <property type="match status" value="1"/>
</dbReference>
<accession>A0AB33Z418</accession>
<feature type="transmembrane region" description="Helical" evidence="6">
    <location>
        <begin position="46"/>
        <end position="64"/>
    </location>
</feature>
<evidence type="ECO:0000313" key="8">
    <source>
        <dbReference type="EMBL" id="EPD13967.1"/>
    </source>
</evidence>
<dbReference type="Pfam" id="PF03772">
    <property type="entry name" value="Competence"/>
    <property type="match status" value="1"/>
</dbReference>
<feature type="transmembrane region" description="Helical" evidence="6">
    <location>
        <begin position="298"/>
        <end position="315"/>
    </location>
</feature>
<proteinExistence type="predicted"/>
<dbReference type="NCBIfam" id="TIGR00361">
    <property type="entry name" value="ComEC_Rec2"/>
    <property type="match status" value="1"/>
</dbReference>
<evidence type="ECO:0000256" key="2">
    <source>
        <dbReference type="ARBA" id="ARBA00022475"/>
    </source>
</evidence>
<dbReference type="SUPFAM" id="SSF56281">
    <property type="entry name" value="Metallo-hydrolase/oxidoreductase"/>
    <property type="match status" value="1"/>
</dbReference>
<dbReference type="InterPro" id="IPR004797">
    <property type="entry name" value="Competence_ComEC/Rec2"/>
</dbReference>
<feature type="transmembrane region" description="Helical" evidence="6">
    <location>
        <begin position="368"/>
        <end position="387"/>
    </location>
</feature>
<feature type="transmembrane region" description="Helical" evidence="6">
    <location>
        <begin position="399"/>
        <end position="422"/>
    </location>
</feature>
<dbReference type="InterPro" id="IPR035681">
    <property type="entry name" value="ComA-like_MBL"/>
</dbReference>
<dbReference type="Proteomes" id="UP000015462">
    <property type="component" value="Unassembled WGS sequence"/>
</dbReference>
<dbReference type="GO" id="GO:0005886">
    <property type="term" value="C:plasma membrane"/>
    <property type="evidence" value="ECO:0007669"/>
    <property type="project" value="UniProtKB-SubCell"/>
</dbReference>
<dbReference type="SMART" id="SM00849">
    <property type="entry name" value="Lactamase_B"/>
    <property type="match status" value="1"/>
</dbReference>
<feature type="transmembrane region" description="Helical" evidence="6">
    <location>
        <begin position="272"/>
        <end position="291"/>
    </location>
</feature>
<evidence type="ECO:0000313" key="9">
    <source>
        <dbReference type="Proteomes" id="UP000015462"/>
    </source>
</evidence>
<gene>
    <name evidence="8" type="ORF">L196_00670</name>
</gene>
<dbReference type="PANTHER" id="PTHR30619">
    <property type="entry name" value="DNA INTERNALIZATION/COMPETENCE PROTEIN COMEC/REC2"/>
    <property type="match status" value="1"/>
</dbReference>
<evidence type="ECO:0000256" key="5">
    <source>
        <dbReference type="ARBA" id="ARBA00023136"/>
    </source>
</evidence>
<protein>
    <submittedName>
        <fullName evidence="8">Hydrolase,metallo-beta-lactamase superfamily protein</fullName>
    </submittedName>
</protein>
<feature type="domain" description="Metallo-beta-lactamase" evidence="7">
    <location>
        <begin position="518"/>
        <end position="705"/>
    </location>
</feature>
<evidence type="ECO:0000256" key="4">
    <source>
        <dbReference type="ARBA" id="ARBA00022989"/>
    </source>
</evidence>
<feature type="transmembrane region" description="Helical" evidence="6">
    <location>
        <begin position="461"/>
        <end position="478"/>
    </location>
</feature>
<feature type="transmembrane region" description="Helical" evidence="6">
    <location>
        <begin position="335"/>
        <end position="356"/>
    </location>
</feature>
<name>A0AB33Z418_9GAMM</name>
<feature type="transmembrane region" description="Helical" evidence="6">
    <location>
        <begin position="237"/>
        <end position="260"/>
    </location>
</feature>
<evidence type="ECO:0000256" key="3">
    <source>
        <dbReference type="ARBA" id="ARBA00022692"/>
    </source>
</evidence>
<keyword evidence="4 6" id="KW-1133">Transmembrane helix</keyword>
<dbReference type="CDD" id="cd07731">
    <property type="entry name" value="ComA-like_MBL-fold"/>
    <property type="match status" value="1"/>
</dbReference>
<evidence type="ECO:0000256" key="1">
    <source>
        <dbReference type="ARBA" id="ARBA00004651"/>
    </source>
</evidence>
<dbReference type="GO" id="GO:0030420">
    <property type="term" value="P:establishment of competence for transformation"/>
    <property type="evidence" value="ECO:0007669"/>
    <property type="project" value="InterPro"/>
</dbReference>
<dbReference type="EMBL" id="ASHL01000001">
    <property type="protein sequence ID" value="EPD13967.1"/>
    <property type="molecule type" value="Genomic_DNA"/>
</dbReference>
<organism evidence="8 9">
    <name type="scientific">Cycloclasticus pugetii</name>
    <dbReference type="NCBI Taxonomy" id="34068"/>
    <lineage>
        <taxon>Bacteria</taxon>
        <taxon>Pseudomonadati</taxon>
        <taxon>Pseudomonadota</taxon>
        <taxon>Gammaproteobacteria</taxon>
        <taxon>Thiotrichales</taxon>
        <taxon>Piscirickettsiaceae</taxon>
        <taxon>Cycloclasticus</taxon>
    </lineage>
</organism>
<dbReference type="InterPro" id="IPR036866">
    <property type="entry name" value="RibonucZ/Hydroxyglut_hydro"/>
</dbReference>
<evidence type="ECO:0000259" key="7">
    <source>
        <dbReference type="SMART" id="SM00849"/>
    </source>
</evidence>